<dbReference type="InterPro" id="IPR035897">
    <property type="entry name" value="Toll_tir_struct_dom_sf"/>
</dbReference>
<dbReference type="InterPro" id="IPR036390">
    <property type="entry name" value="WH_DNA-bd_sf"/>
</dbReference>
<proteinExistence type="predicted"/>
<reference evidence="2 3" key="1">
    <citation type="submission" date="2018-08" db="EMBL/GenBank/DDBJ databases">
        <title>Comparative analysis of Burkholderia isolates from Puerto Rico.</title>
        <authorList>
            <person name="Hall C."/>
            <person name="Sahl J."/>
            <person name="Wagner D."/>
        </authorList>
    </citation>
    <scope>NUCLEOTIDE SEQUENCE [LARGE SCALE GENOMIC DNA]</scope>
    <source>
        <strain evidence="2 3">Bp9001</strain>
    </source>
</reference>
<dbReference type="EMBL" id="QTQX01000013">
    <property type="protein sequence ID" value="RQT26034.1"/>
    <property type="molecule type" value="Genomic_DNA"/>
</dbReference>
<protein>
    <submittedName>
        <fullName evidence="2">TIR domain-containing protein</fullName>
    </submittedName>
</protein>
<dbReference type="SUPFAM" id="SSF52200">
    <property type="entry name" value="Toll/Interleukin receptor TIR domain"/>
    <property type="match status" value="1"/>
</dbReference>
<gene>
    <name evidence="2" type="ORF">DF037_20300</name>
</gene>
<name>A0A3N8QQF5_9BURK</name>
<evidence type="ECO:0000259" key="1">
    <source>
        <dbReference type="Pfam" id="PF13676"/>
    </source>
</evidence>
<dbReference type="AlphaFoldDB" id="A0A3N8QQF5"/>
<accession>A0A3N8QQF5</accession>
<evidence type="ECO:0000313" key="3">
    <source>
        <dbReference type="Proteomes" id="UP000269271"/>
    </source>
</evidence>
<feature type="domain" description="TIR" evidence="1">
    <location>
        <begin position="3"/>
        <end position="114"/>
    </location>
</feature>
<organism evidence="2 3">
    <name type="scientific">Burkholderia contaminans</name>
    <dbReference type="NCBI Taxonomy" id="488447"/>
    <lineage>
        <taxon>Bacteria</taxon>
        <taxon>Pseudomonadati</taxon>
        <taxon>Pseudomonadota</taxon>
        <taxon>Betaproteobacteria</taxon>
        <taxon>Burkholderiales</taxon>
        <taxon>Burkholderiaceae</taxon>
        <taxon>Burkholderia</taxon>
        <taxon>Burkholderia cepacia complex</taxon>
    </lineage>
</organism>
<dbReference type="Gene3D" id="3.40.50.10140">
    <property type="entry name" value="Toll/interleukin-1 receptor homology (TIR) domain"/>
    <property type="match status" value="1"/>
</dbReference>
<comment type="caution">
    <text evidence="2">The sequence shown here is derived from an EMBL/GenBank/DDBJ whole genome shotgun (WGS) entry which is preliminary data.</text>
</comment>
<dbReference type="GO" id="GO:0007165">
    <property type="term" value="P:signal transduction"/>
    <property type="evidence" value="ECO:0007669"/>
    <property type="project" value="InterPro"/>
</dbReference>
<dbReference type="SUPFAM" id="SSF46785">
    <property type="entry name" value="Winged helix' DNA-binding domain"/>
    <property type="match status" value="1"/>
</dbReference>
<dbReference type="RefSeq" id="WP_124618501.1">
    <property type="nucleotide sequence ID" value="NZ_QTQX01000013.1"/>
</dbReference>
<sequence>MKIFVSWSKEPAKTIAVELKHFLMMVLRTANAWVSELDIEKGKRWAPAIAQELESTDTGIICVTSHNMREPWLHFEAGALSKSVEDSHIHPLCIGIGKNELPSTLSQFQATVFDQEDMLRLVIALNASQDKPEDESALRERFVRGWAGLEKSVADAVAKYPSEAERTQAPAWSAKEPPIPVLADGEVAIVKALSQQGSLRPDQIAYELRPLNISNTRLSYYFDRLIAAGFVDLIGSYTDPDQFVLTAKGRALAVENDWA</sequence>
<dbReference type="Proteomes" id="UP000269271">
    <property type="component" value="Unassembled WGS sequence"/>
</dbReference>
<evidence type="ECO:0000313" key="2">
    <source>
        <dbReference type="EMBL" id="RQT26034.1"/>
    </source>
</evidence>
<dbReference type="Pfam" id="PF13676">
    <property type="entry name" value="TIR_2"/>
    <property type="match status" value="1"/>
</dbReference>
<dbReference type="InterPro" id="IPR000157">
    <property type="entry name" value="TIR_dom"/>
</dbReference>